<keyword evidence="2" id="KW-0378">Hydrolase</keyword>
<evidence type="ECO:0000313" key="2">
    <source>
        <dbReference type="EMBL" id="QIA62964.1"/>
    </source>
</evidence>
<dbReference type="PANTHER" id="PTHR43798:SF33">
    <property type="entry name" value="HYDROLASE, PUTATIVE (AFU_ORTHOLOGUE AFUA_2G14860)-RELATED"/>
    <property type="match status" value="1"/>
</dbReference>
<dbReference type="EMBL" id="CP047475">
    <property type="protein sequence ID" value="QIA62964.1"/>
    <property type="molecule type" value="Genomic_DNA"/>
</dbReference>
<dbReference type="GO" id="GO:0016787">
    <property type="term" value="F:hydrolase activity"/>
    <property type="evidence" value="ECO:0007669"/>
    <property type="project" value="UniProtKB-KW"/>
</dbReference>
<dbReference type="GO" id="GO:0016020">
    <property type="term" value="C:membrane"/>
    <property type="evidence" value="ECO:0007669"/>
    <property type="project" value="TreeGrafter"/>
</dbReference>
<dbReference type="Gene3D" id="3.40.50.1820">
    <property type="entry name" value="alpha/beta hydrolase"/>
    <property type="match status" value="1"/>
</dbReference>
<dbReference type="SUPFAM" id="SSF53474">
    <property type="entry name" value="alpha/beta-Hydrolases"/>
    <property type="match status" value="1"/>
</dbReference>
<dbReference type="PANTHER" id="PTHR43798">
    <property type="entry name" value="MONOACYLGLYCEROL LIPASE"/>
    <property type="match status" value="1"/>
</dbReference>
<protein>
    <submittedName>
        <fullName evidence="2">Alpha/beta fold hydrolase</fullName>
    </submittedName>
</protein>
<dbReference type="InterPro" id="IPR029058">
    <property type="entry name" value="AB_hydrolase_fold"/>
</dbReference>
<evidence type="ECO:0000313" key="3">
    <source>
        <dbReference type="Proteomes" id="UP000464262"/>
    </source>
</evidence>
<proteinExistence type="predicted"/>
<feature type="domain" description="AB hydrolase-1" evidence="1">
    <location>
        <begin position="39"/>
        <end position="285"/>
    </location>
</feature>
<dbReference type="InterPro" id="IPR000639">
    <property type="entry name" value="Epox_hydrolase-like"/>
</dbReference>
<sequence length="294" mass="33112">MKGCVVSFSVEEANVSLDWGDLAYRDYQPVASKSVEQTIVFLHGWLDNSASFDSVITELMQLQPNTRYIAVDLPGHGWSDHKLLGQSYGFHEYLDDISQLLSKLSANRCLIVGHSLGALLASCYSAAFPELVVGLVQIEGFMPMAESAENHPQRIRNAIVSRQRIRQKSLKSMASFEVALAKRTRANQLAYELITPIVQRGTVEREGRCFWRHDRRLLAESIYRMSPEHAQAIVENIYCPWTLILGSQGYQTLKSQWMSYLANDQVVTIDGGHHCHLEQPKQVAHIISGLVNKI</sequence>
<keyword evidence="3" id="KW-1185">Reference proteome</keyword>
<dbReference type="PRINTS" id="PR00412">
    <property type="entry name" value="EPOXHYDRLASE"/>
</dbReference>
<accession>A0A7Z2T226</accession>
<organism evidence="2 3">
    <name type="scientific">Vibrio astriarenae</name>
    <dbReference type="NCBI Taxonomy" id="1481923"/>
    <lineage>
        <taxon>Bacteria</taxon>
        <taxon>Pseudomonadati</taxon>
        <taxon>Pseudomonadota</taxon>
        <taxon>Gammaproteobacteria</taxon>
        <taxon>Vibrionales</taxon>
        <taxon>Vibrionaceae</taxon>
        <taxon>Vibrio</taxon>
    </lineage>
</organism>
<dbReference type="Pfam" id="PF12697">
    <property type="entry name" value="Abhydrolase_6"/>
    <property type="match status" value="1"/>
</dbReference>
<dbReference type="Proteomes" id="UP000464262">
    <property type="component" value="Chromosome 1"/>
</dbReference>
<reference evidence="2 3" key="1">
    <citation type="submission" date="2020-01" db="EMBL/GenBank/DDBJ databases">
        <title>Whole genome and functional gene identification of agarase of Vibrio HN897.</title>
        <authorList>
            <person name="Liu Y."/>
            <person name="Zhao Z."/>
        </authorList>
    </citation>
    <scope>NUCLEOTIDE SEQUENCE [LARGE SCALE GENOMIC DNA]</scope>
    <source>
        <strain evidence="2 3">HN897</strain>
    </source>
</reference>
<evidence type="ECO:0000259" key="1">
    <source>
        <dbReference type="Pfam" id="PF12697"/>
    </source>
</evidence>
<name>A0A7Z2T226_9VIBR</name>
<gene>
    <name evidence="2" type="ORF">GT360_05285</name>
</gene>
<dbReference type="AlphaFoldDB" id="A0A7Z2T226"/>
<dbReference type="InterPro" id="IPR050266">
    <property type="entry name" value="AB_hydrolase_sf"/>
</dbReference>
<dbReference type="KEGG" id="vas:GT360_05285"/>
<dbReference type="InterPro" id="IPR000073">
    <property type="entry name" value="AB_hydrolase_1"/>
</dbReference>